<proteinExistence type="predicted"/>
<dbReference type="AlphaFoldDB" id="A0A1Y4UCV0"/>
<keyword evidence="4" id="KW-1185">Reference proteome</keyword>
<name>A0A1Y4UCV0_9LACO</name>
<dbReference type="GeneID" id="78202967"/>
<dbReference type="EMBL" id="NFLS01000024">
    <property type="protein sequence ID" value="OUQ55308.1"/>
    <property type="molecule type" value="Genomic_DNA"/>
</dbReference>
<comment type="caution">
    <text evidence="2">The sequence shown here is derived from an EMBL/GenBank/DDBJ whole genome shotgun (WGS) entry which is preliminary data.</text>
</comment>
<accession>A0A1Y4UCV0</accession>
<dbReference type="Proteomes" id="UP000196293">
    <property type="component" value="Unassembled WGS sequence"/>
</dbReference>
<sequence>MINVKNKLIIFMTTALFMLAIIVMGQNRVDAASWGAKNLFTTPKKTRGTWYYKHEGEIKKLKITTHTFNKIKLYKMLSSNKAIKWTKKLAKADKKSGYKLAQKVGTSQYEATDFKFHKTPGFAANGWLSSDRADSGHTYVAIKKKDKSNNDKVDALRVGNGADNSFLYYCYKSKKLVK</sequence>
<evidence type="ECO:0000313" key="3">
    <source>
        <dbReference type="Proteomes" id="UP000195859"/>
    </source>
</evidence>
<dbReference type="RefSeq" id="WP_087176666.1">
    <property type="nucleotide sequence ID" value="NZ_CAJFSK010000052.1"/>
</dbReference>
<organism evidence="2 3">
    <name type="scientific">Lactobacillus gallinarum</name>
    <dbReference type="NCBI Taxonomy" id="52242"/>
    <lineage>
        <taxon>Bacteria</taxon>
        <taxon>Bacillati</taxon>
        <taxon>Bacillota</taxon>
        <taxon>Bacilli</taxon>
        <taxon>Lactobacillales</taxon>
        <taxon>Lactobacillaceae</taxon>
        <taxon>Lactobacillus</taxon>
    </lineage>
</organism>
<dbReference type="Proteomes" id="UP000195859">
    <property type="component" value="Unassembled WGS sequence"/>
</dbReference>
<evidence type="ECO:0000313" key="2">
    <source>
        <dbReference type="EMBL" id="OUQ76614.1"/>
    </source>
</evidence>
<reference evidence="2" key="2">
    <citation type="journal article" date="2018" name="BMC Genomics">
        <title>Whole genome sequencing and function prediction of 133 gut anaerobes isolated from chicken caecum in pure cultures.</title>
        <authorList>
            <person name="Medvecky M."/>
            <person name="Cejkova D."/>
            <person name="Polansky O."/>
            <person name="Karasova D."/>
            <person name="Kubasova T."/>
            <person name="Cizek A."/>
            <person name="Rychlik I."/>
        </authorList>
    </citation>
    <scope>NUCLEOTIDE SEQUENCE</scope>
    <source>
        <strain evidence="2">An101</strain>
        <strain evidence="1">An115</strain>
    </source>
</reference>
<protein>
    <submittedName>
        <fullName evidence="2">Uncharacterized protein</fullName>
    </submittedName>
</protein>
<evidence type="ECO:0000313" key="1">
    <source>
        <dbReference type="EMBL" id="OUQ55308.1"/>
    </source>
</evidence>
<dbReference type="EMBL" id="NFLZ01000008">
    <property type="protein sequence ID" value="OUQ76614.1"/>
    <property type="molecule type" value="Genomic_DNA"/>
</dbReference>
<gene>
    <name evidence="2" type="ORF">B5E44_04585</name>
    <name evidence="1" type="ORF">B5E59_07960</name>
</gene>
<reference evidence="3 4" key="1">
    <citation type="submission" date="2017-04" db="EMBL/GenBank/DDBJ databases">
        <title>Function of individual gut microbiota members based on whole genome sequencing of pure cultures obtained from chicken caecum.</title>
        <authorList>
            <person name="Medvecky M."/>
            <person name="Cejkova D."/>
            <person name="Polansky O."/>
            <person name="Karasova D."/>
            <person name="Kubasova T."/>
            <person name="Cizek A."/>
            <person name="Rychlik I."/>
        </authorList>
    </citation>
    <scope>NUCLEOTIDE SEQUENCE [LARGE SCALE GENOMIC DNA]</scope>
    <source>
        <strain evidence="3">An101</strain>
        <strain evidence="4">An115</strain>
    </source>
</reference>
<evidence type="ECO:0000313" key="4">
    <source>
        <dbReference type="Proteomes" id="UP000196293"/>
    </source>
</evidence>